<organism evidence="2 3">
    <name type="scientific">Mycolicibacterium helvum</name>
    <dbReference type="NCBI Taxonomy" id="1534349"/>
    <lineage>
        <taxon>Bacteria</taxon>
        <taxon>Bacillati</taxon>
        <taxon>Actinomycetota</taxon>
        <taxon>Actinomycetes</taxon>
        <taxon>Mycobacteriales</taxon>
        <taxon>Mycobacteriaceae</taxon>
        <taxon>Mycolicibacterium</taxon>
    </lineage>
</organism>
<accession>A0A7I7SZG8</accession>
<dbReference type="Proteomes" id="UP000467148">
    <property type="component" value="Chromosome"/>
</dbReference>
<evidence type="ECO:0000313" key="3">
    <source>
        <dbReference type="Proteomes" id="UP000467148"/>
    </source>
</evidence>
<keyword evidence="3" id="KW-1185">Reference proteome</keyword>
<gene>
    <name evidence="2" type="ORF">MHEL_04310</name>
</gene>
<dbReference type="KEGG" id="mhev:MHEL_04310"/>
<name>A0A7I7SZG8_9MYCO</name>
<feature type="region of interest" description="Disordered" evidence="1">
    <location>
        <begin position="74"/>
        <end position="94"/>
    </location>
</feature>
<dbReference type="EMBL" id="AP022596">
    <property type="protein sequence ID" value="BBY62188.1"/>
    <property type="molecule type" value="Genomic_DNA"/>
</dbReference>
<evidence type="ECO:0000313" key="2">
    <source>
        <dbReference type="EMBL" id="BBY62188.1"/>
    </source>
</evidence>
<dbReference type="RefSeq" id="WP_163746036.1">
    <property type="nucleotide sequence ID" value="NZ_AP022596.1"/>
</dbReference>
<sequence length="150" mass="16148">MTITKQSSAARLLTRQLNSTKGKPAATITDPFVQAVARRMESRGVTKVAGLPDEPAELDWLDIVTELRRRNEEFQAQREAQRQAEEEAAKRPHTTAGVLAAAIAAQGNTSGPSKHIPLNGSAVLRAALAGGTGSINSFDECQNPEKHHQE</sequence>
<proteinExistence type="predicted"/>
<protein>
    <submittedName>
        <fullName evidence="2">Uncharacterized protein</fullName>
    </submittedName>
</protein>
<evidence type="ECO:0000256" key="1">
    <source>
        <dbReference type="SAM" id="MobiDB-lite"/>
    </source>
</evidence>
<feature type="compositionally biased region" description="Basic and acidic residues" evidence="1">
    <location>
        <begin position="74"/>
        <end position="90"/>
    </location>
</feature>
<reference evidence="2 3" key="1">
    <citation type="journal article" date="2019" name="Emerg. Microbes Infect.">
        <title>Comprehensive subspecies identification of 175 nontuberculous mycobacteria species based on 7547 genomic profiles.</title>
        <authorList>
            <person name="Matsumoto Y."/>
            <person name="Kinjo T."/>
            <person name="Motooka D."/>
            <person name="Nabeya D."/>
            <person name="Jung N."/>
            <person name="Uechi K."/>
            <person name="Horii T."/>
            <person name="Iida T."/>
            <person name="Fujita J."/>
            <person name="Nakamura S."/>
        </authorList>
    </citation>
    <scope>NUCLEOTIDE SEQUENCE [LARGE SCALE GENOMIC DNA]</scope>
    <source>
        <strain evidence="2 3">JCM 30396</strain>
    </source>
</reference>
<dbReference type="AlphaFoldDB" id="A0A7I7SZG8"/>